<evidence type="ECO:0000313" key="2">
    <source>
        <dbReference type="EMBL" id="OJT09885.1"/>
    </source>
</evidence>
<evidence type="ECO:0000256" key="1">
    <source>
        <dbReference type="SAM" id="MobiDB-lite"/>
    </source>
</evidence>
<keyword evidence="3" id="KW-1185">Reference proteome</keyword>
<proteinExistence type="predicted"/>
<reference evidence="2 3" key="1">
    <citation type="submission" date="2016-10" db="EMBL/GenBank/DDBJ databases">
        <title>Genome sequence of the basidiomycete white-rot fungus Trametes pubescens.</title>
        <authorList>
            <person name="Makela M.R."/>
            <person name="Granchi Z."/>
            <person name="Peng M."/>
            <person name="De Vries R.P."/>
            <person name="Grigoriev I."/>
            <person name="Riley R."/>
            <person name="Hilden K."/>
        </authorList>
    </citation>
    <scope>NUCLEOTIDE SEQUENCE [LARGE SCALE GENOMIC DNA]</scope>
    <source>
        <strain evidence="2 3">FBCC735</strain>
    </source>
</reference>
<protein>
    <submittedName>
        <fullName evidence="2">Uncharacterized protein</fullName>
    </submittedName>
</protein>
<sequence length="94" mass="10642">MQPNHFSEQVDHDLQWLAREAPQFHTSADAPRLPYPFSGTRNRDDGSDASDNESAGSDSNDDDPYHPYNTEDPSQKWVRDGDYVYAADPNLQNS</sequence>
<evidence type="ECO:0000313" key="3">
    <source>
        <dbReference type="Proteomes" id="UP000184267"/>
    </source>
</evidence>
<dbReference type="EMBL" id="MNAD01000872">
    <property type="protein sequence ID" value="OJT09885.1"/>
    <property type="molecule type" value="Genomic_DNA"/>
</dbReference>
<dbReference type="Proteomes" id="UP000184267">
    <property type="component" value="Unassembled WGS sequence"/>
</dbReference>
<organism evidence="2 3">
    <name type="scientific">Trametes pubescens</name>
    <name type="common">White-rot fungus</name>
    <dbReference type="NCBI Taxonomy" id="154538"/>
    <lineage>
        <taxon>Eukaryota</taxon>
        <taxon>Fungi</taxon>
        <taxon>Dikarya</taxon>
        <taxon>Basidiomycota</taxon>
        <taxon>Agaricomycotina</taxon>
        <taxon>Agaricomycetes</taxon>
        <taxon>Polyporales</taxon>
        <taxon>Polyporaceae</taxon>
        <taxon>Trametes</taxon>
    </lineage>
</organism>
<dbReference type="AlphaFoldDB" id="A0A1M2VQL6"/>
<feature type="region of interest" description="Disordered" evidence="1">
    <location>
        <begin position="1"/>
        <end position="94"/>
    </location>
</feature>
<comment type="caution">
    <text evidence="2">The sequence shown here is derived from an EMBL/GenBank/DDBJ whole genome shotgun (WGS) entry which is preliminary data.</text>
</comment>
<name>A0A1M2VQL6_TRAPU</name>
<accession>A0A1M2VQL6</accession>
<dbReference type="STRING" id="154538.A0A1M2VQL6"/>
<feature type="compositionally biased region" description="Basic and acidic residues" evidence="1">
    <location>
        <begin position="73"/>
        <end position="82"/>
    </location>
</feature>
<gene>
    <name evidence="2" type="ORF">TRAPUB_13628</name>
</gene>